<dbReference type="EMBL" id="FZPD01000004">
    <property type="protein sequence ID" value="SNT11555.1"/>
    <property type="molecule type" value="Genomic_DNA"/>
</dbReference>
<feature type="coiled-coil region" evidence="1">
    <location>
        <begin position="327"/>
        <end position="361"/>
    </location>
</feature>
<dbReference type="GO" id="GO:1990112">
    <property type="term" value="C:RQC complex"/>
    <property type="evidence" value="ECO:0007669"/>
    <property type="project" value="TreeGrafter"/>
</dbReference>
<dbReference type="PANTHER" id="PTHR15239:SF6">
    <property type="entry name" value="RIBOSOME QUALITY CONTROL COMPLEX SUBUNIT NEMF"/>
    <property type="match status" value="1"/>
</dbReference>
<dbReference type="GO" id="GO:0072344">
    <property type="term" value="P:rescue of stalled ribosome"/>
    <property type="evidence" value="ECO:0007669"/>
    <property type="project" value="TreeGrafter"/>
</dbReference>
<dbReference type="Proteomes" id="UP000198393">
    <property type="component" value="Unassembled WGS sequence"/>
</dbReference>
<name>A0A239K0M0_EKHLU</name>
<evidence type="ECO:0000313" key="4">
    <source>
        <dbReference type="Proteomes" id="UP000198393"/>
    </source>
</evidence>
<evidence type="ECO:0000256" key="1">
    <source>
        <dbReference type="SAM" id="Coils"/>
    </source>
</evidence>
<feature type="coiled-coil region" evidence="1">
    <location>
        <begin position="251"/>
        <end position="278"/>
    </location>
</feature>
<dbReference type="PANTHER" id="PTHR15239">
    <property type="entry name" value="NUCLEAR EXPORT MEDIATOR FACTOR NEMF"/>
    <property type="match status" value="1"/>
</dbReference>
<accession>A0A239K0M0</accession>
<organism evidence="3 4">
    <name type="scientific">Ekhidna lutea</name>
    <dbReference type="NCBI Taxonomy" id="447679"/>
    <lineage>
        <taxon>Bacteria</taxon>
        <taxon>Pseudomonadati</taxon>
        <taxon>Bacteroidota</taxon>
        <taxon>Cytophagia</taxon>
        <taxon>Cytophagales</taxon>
        <taxon>Reichenbachiellaceae</taxon>
        <taxon>Ekhidna</taxon>
    </lineage>
</organism>
<feature type="domain" description="NFACT RNA-binding" evidence="2">
    <location>
        <begin position="401"/>
        <end position="497"/>
    </location>
</feature>
<dbReference type="GO" id="GO:0000049">
    <property type="term" value="F:tRNA binding"/>
    <property type="evidence" value="ECO:0007669"/>
    <property type="project" value="TreeGrafter"/>
</dbReference>
<dbReference type="InterPro" id="IPR051608">
    <property type="entry name" value="RQC_Subunit_NEMF"/>
</dbReference>
<gene>
    <name evidence="3" type="ORF">SAMN05421640_2345</name>
</gene>
<keyword evidence="4" id="KW-1185">Reference proteome</keyword>
<dbReference type="AlphaFoldDB" id="A0A239K0M0"/>
<keyword evidence="1" id="KW-0175">Coiled coil</keyword>
<dbReference type="OrthoDB" id="9766163at2"/>
<dbReference type="Pfam" id="PF05833">
    <property type="entry name" value="NFACT_N"/>
    <property type="match status" value="1"/>
</dbReference>
<sequence length="511" mass="58685">MFHNYFFLKRLVKELEERLKGLTLLECFSQNKDELILGFGDPNQSFYIRANLDPNVSLLSFPEDFARAGKNSVDLFTDLLDKEITGVSAFKYERSFQVELGEDALIFKMHARRANILHSINNEIVNIFRKNLSQDFEILPTALNQNIEISESALVDNNYDPTSLIPALGKETRLYLEQTGYYEKQDVKKWALFNQLLSQLESNPIYLHDGPSISLLNGSPENTNSAVSATNWLYNKTVRNFYFEKEKSQAINKLKQKIKKSENYISKTKTKLRQVENARSPDEVANILMANLNSLQTGLSKAVLHDFYTDEPIEIKLNRELSPQKNAENLYRKAKNRHQEIDSLKENIAAKEKLIDKLSRQILRIDEISDTKELRKYLKDYGLGQKEKVKVEHLPYHEFEYDGWQILLGKHAKANDELTLKVANKNDLWLHAKDVAGSHVVVRQKPGQNYPIHIIEKAAALAAANSKRKTDTLCPVIYTQKKFVRKMKGAPAGQVIVEKEEVVMVEPKTLN</sequence>
<dbReference type="Pfam" id="PF05670">
    <property type="entry name" value="NFACT-R_1"/>
    <property type="match status" value="1"/>
</dbReference>
<dbReference type="GO" id="GO:0043023">
    <property type="term" value="F:ribosomal large subunit binding"/>
    <property type="evidence" value="ECO:0007669"/>
    <property type="project" value="TreeGrafter"/>
</dbReference>
<protein>
    <submittedName>
        <fullName evidence="3">Predicted component of the ribosome quality control (RQC) complex, YloA/Tae2 family, contains fibronectin-binding (FbpA) and DUF814 domains</fullName>
    </submittedName>
</protein>
<dbReference type="InterPro" id="IPR008532">
    <property type="entry name" value="NFACT_RNA-bd"/>
</dbReference>
<dbReference type="Gene3D" id="2.30.310.10">
    <property type="entry name" value="ibrinogen binding protein from staphylococcus aureus domain"/>
    <property type="match status" value="1"/>
</dbReference>
<evidence type="ECO:0000313" key="3">
    <source>
        <dbReference type="EMBL" id="SNT11555.1"/>
    </source>
</evidence>
<proteinExistence type="predicted"/>
<reference evidence="3 4" key="1">
    <citation type="submission" date="2017-06" db="EMBL/GenBank/DDBJ databases">
        <authorList>
            <person name="Kim H.J."/>
            <person name="Triplett B.A."/>
        </authorList>
    </citation>
    <scope>NUCLEOTIDE SEQUENCE [LARGE SCALE GENOMIC DNA]</scope>
    <source>
        <strain evidence="3 4">DSM 19307</strain>
    </source>
</reference>
<evidence type="ECO:0000259" key="2">
    <source>
        <dbReference type="Pfam" id="PF05670"/>
    </source>
</evidence>
<dbReference type="RefSeq" id="WP_089357064.1">
    <property type="nucleotide sequence ID" value="NZ_FZPD01000004.1"/>
</dbReference>